<dbReference type="SUPFAM" id="SSF48726">
    <property type="entry name" value="Immunoglobulin"/>
    <property type="match status" value="2"/>
</dbReference>
<dbReference type="PANTHER" id="PTHR47091:SF1">
    <property type="entry name" value="ALPHA-PROTEIN KINASE 3"/>
    <property type="match status" value="1"/>
</dbReference>
<dbReference type="InterPro" id="IPR011009">
    <property type="entry name" value="Kinase-like_dom_sf"/>
</dbReference>
<keyword evidence="7" id="KW-1015">Disulfide bond</keyword>
<feature type="compositionally biased region" description="Polar residues" evidence="11">
    <location>
        <begin position="1524"/>
        <end position="1554"/>
    </location>
</feature>
<feature type="compositionally biased region" description="Basic and acidic residues" evidence="11">
    <location>
        <begin position="125"/>
        <end position="136"/>
    </location>
</feature>
<evidence type="ECO:0000256" key="4">
    <source>
        <dbReference type="ARBA" id="ARBA00022679"/>
    </source>
</evidence>
<dbReference type="Proteomes" id="UP001479290">
    <property type="component" value="Unassembled WGS sequence"/>
</dbReference>
<feature type="compositionally biased region" description="Basic and acidic residues" evidence="11">
    <location>
        <begin position="144"/>
        <end position="164"/>
    </location>
</feature>
<dbReference type="Pfam" id="PF07679">
    <property type="entry name" value="I-set"/>
    <property type="match status" value="2"/>
</dbReference>
<evidence type="ECO:0000259" key="13">
    <source>
        <dbReference type="PROSITE" id="PS51158"/>
    </source>
</evidence>
<feature type="region of interest" description="Disordered" evidence="11">
    <location>
        <begin position="601"/>
        <end position="639"/>
    </location>
</feature>
<keyword evidence="15" id="KW-1185">Reference proteome</keyword>
<reference evidence="14 15" key="1">
    <citation type="submission" date="2024-05" db="EMBL/GenBank/DDBJ databases">
        <title>A high-quality chromosomal-level genome assembly of Topmouth culter (Culter alburnus).</title>
        <authorList>
            <person name="Zhao H."/>
        </authorList>
    </citation>
    <scope>NUCLEOTIDE SEQUENCE [LARGE SCALE GENOMIC DNA]</scope>
    <source>
        <strain evidence="14">CATC2023</strain>
        <tissue evidence="14">Muscle</tissue>
    </source>
</reference>
<dbReference type="SMART" id="SM00409">
    <property type="entry name" value="IG"/>
    <property type="match status" value="2"/>
</dbReference>
<comment type="similarity">
    <text evidence="1">Belongs to the protein kinase superfamily. Alpha-type protein kinase family. ALPK subfamily.</text>
</comment>
<feature type="compositionally biased region" description="Basic and acidic residues" evidence="11">
    <location>
        <begin position="555"/>
        <end position="566"/>
    </location>
</feature>
<dbReference type="CDD" id="cd16973">
    <property type="entry name" value="Alpha_kinase_ALPK3"/>
    <property type="match status" value="1"/>
</dbReference>
<comment type="caution">
    <text evidence="14">The sequence shown here is derived from an EMBL/GenBank/DDBJ whole genome shotgun (WGS) entry which is preliminary data.</text>
</comment>
<dbReference type="PROSITE" id="PS50835">
    <property type="entry name" value="IG_LIKE"/>
    <property type="match status" value="2"/>
</dbReference>
<feature type="domain" description="Ig-like" evidence="12">
    <location>
        <begin position="10"/>
        <end position="106"/>
    </location>
</feature>
<feature type="region of interest" description="Disordered" evidence="11">
    <location>
        <begin position="1051"/>
        <end position="1084"/>
    </location>
</feature>
<keyword evidence="3" id="KW-0723">Serine/threonine-protein kinase</keyword>
<feature type="compositionally biased region" description="Basic and acidic residues" evidence="11">
    <location>
        <begin position="377"/>
        <end position="393"/>
    </location>
</feature>
<dbReference type="InterPro" id="IPR013783">
    <property type="entry name" value="Ig-like_fold"/>
</dbReference>
<evidence type="ECO:0000256" key="9">
    <source>
        <dbReference type="ARBA" id="ARBA00047899"/>
    </source>
</evidence>
<evidence type="ECO:0000259" key="12">
    <source>
        <dbReference type="PROSITE" id="PS50835"/>
    </source>
</evidence>
<feature type="region of interest" description="Disordered" evidence="11">
    <location>
        <begin position="656"/>
        <end position="697"/>
    </location>
</feature>
<feature type="compositionally biased region" description="Polar residues" evidence="11">
    <location>
        <begin position="656"/>
        <end position="666"/>
    </location>
</feature>
<dbReference type="EMBL" id="JAWDJR010000007">
    <property type="protein sequence ID" value="KAK9971633.1"/>
    <property type="molecule type" value="Genomic_DNA"/>
</dbReference>
<evidence type="ECO:0000313" key="15">
    <source>
        <dbReference type="Proteomes" id="UP001479290"/>
    </source>
</evidence>
<dbReference type="EC" id="2.7.11.1" evidence="2"/>
<dbReference type="PANTHER" id="PTHR47091">
    <property type="entry name" value="ALPHA-PROTEIN KINASE 2-RELATED"/>
    <property type="match status" value="1"/>
</dbReference>
<keyword evidence="5" id="KW-0677">Repeat</keyword>
<dbReference type="FunFam" id="2.60.40.10:FF:000069">
    <property type="entry name" value="Alpha-protein kinase 3"/>
    <property type="match status" value="1"/>
</dbReference>
<evidence type="ECO:0000256" key="5">
    <source>
        <dbReference type="ARBA" id="ARBA00022737"/>
    </source>
</evidence>
<dbReference type="InterPro" id="IPR003598">
    <property type="entry name" value="Ig_sub2"/>
</dbReference>
<dbReference type="PROSITE" id="PS51158">
    <property type="entry name" value="ALPHA_KINASE"/>
    <property type="match status" value="1"/>
</dbReference>
<dbReference type="Pfam" id="PF02816">
    <property type="entry name" value="Alpha_kinase"/>
    <property type="match status" value="1"/>
</dbReference>
<feature type="compositionally biased region" description="Basic and acidic residues" evidence="11">
    <location>
        <begin position="458"/>
        <end position="487"/>
    </location>
</feature>
<dbReference type="SUPFAM" id="SSF56112">
    <property type="entry name" value="Protein kinase-like (PK-like)"/>
    <property type="match status" value="1"/>
</dbReference>
<dbReference type="InterPro" id="IPR003599">
    <property type="entry name" value="Ig_sub"/>
</dbReference>
<comment type="catalytic activity">
    <reaction evidence="9">
        <text>L-threonyl-[protein] + ATP = O-phospho-L-threonyl-[protein] + ADP + H(+)</text>
        <dbReference type="Rhea" id="RHEA:46608"/>
        <dbReference type="Rhea" id="RHEA-COMP:11060"/>
        <dbReference type="Rhea" id="RHEA-COMP:11605"/>
        <dbReference type="ChEBI" id="CHEBI:15378"/>
        <dbReference type="ChEBI" id="CHEBI:30013"/>
        <dbReference type="ChEBI" id="CHEBI:30616"/>
        <dbReference type="ChEBI" id="CHEBI:61977"/>
        <dbReference type="ChEBI" id="CHEBI:456216"/>
        <dbReference type="EC" id="2.7.11.1"/>
    </reaction>
</comment>
<feature type="compositionally biased region" description="Basic residues" evidence="11">
    <location>
        <begin position="1555"/>
        <end position="1564"/>
    </location>
</feature>
<dbReference type="InterPro" id="IPR013098">
    <property type="entry name" value="Ig_I-set"/>
</dbReference>
<keyword evidence="8" id="KW-0393">Immunoglobulin domain</keyword>
<evidence type="ECO:0000256" key="11">
    <source>
        <dbReference type="SAM" id="MobiDB-lite"/>
    </source>
</evidence>
<comment type="catalytic activity">
    <reaction evidence="10">
        <text>L-seryl-[protein] + ATP = O-phospho-L-seryl-[protein] + ADP + H(+)</text>
        <dbReference type="Rhea" id="RHEA:17989"/>
        <dbReference type="Rhea" id="RHEA-COMP:9863"/>
        <dbReference type="Rhea" id="RHEA-COMP:11604"/>
        <dbReference type="ChEBI" id="CHEBI:15378"/>
        <dbReference type="ChEBI" id="CHEBI:29999"/>
        <dbReference type="ChEBI" id="CHEBI:30616"/>
        <dbReference type="ChEBI" id="CHEBI:83421"/>
        <dbReference type="ChEBI" id="CHEBI:456216"/>
        <dbReference type="EC" id="2.7.11.1"/>
    </reaction>
</comment>
<gene>
    <name evidence="14" type="ORF">ABG768_024988</name>
</gene>
<feature type="region of interest" description="Disordered" evidence="11">
    <location>
        <begin position="353"/>
        <end position="498"/>
    </location>
</feature>
<evidence type="ECO:0000256" key="10">
    <source>
        <dbReference type="ARBA" id="ARBA00048679"/>
    </source>
</evidence>
<dbReference type="SMART" id="SM00408">
    <property type="entry name" value="IGc2"/>
    <property type="match status" value="2"/>
</dbReference>
<sequence length="1572" mass="174367">MAQLTEEIQPTFESTLKSKAVSEDTNVKFSCVISGYPVPEVTWYKDDIQLDRYCGLPKYEISRDDKTHTLQIYNCTLEDAAIYQASAQNSRGIVSCSGVLEVGTMSEFKIHQNYFAKLKLRNENRRHEQEEQRNIGKENVPAAFEHDRMSSPERAQRKRRSPIETRAIETIPSEEKVMEVDALSQTPPAEDRLAAPVQVSAAAPFHGISNSEMIANRDKDSEGLTYINDTVHNASSKQTNEHYVKKKLKISTAATEISKENRPTGRREELMNEKVTSNEKMEVQNTVAQIATVTESRNKMDITDTKMNEKQSVKINKSVSEESKRAKGAQITTVIESKNKMDIDTKINEKQSVKVNKSVSEKSKRAQGAQIASVTESKTKMDITDRKINEKQSVKVNKSPSNESKRAQGAQITSVTESRNEMDIRDTKTTEKQSVKVNKSASEESKRVQDAQITTVTESRKKMDITDTRKSEKQSENAKESPSESKRAQKPIATQKRPALKVSMTTQTNKVVENTKLTESLQALDNIQNSNPRFIDNKLMDFDDHGNRNPAAGDTHTKPTEPPIHEDIPPFHKEVAKKLKEQPPLMCEVTASITDTLSSCHLPSQGEKSRAGNQTVASTKSSTLVTGPQNTQPSEKISSGHVSHMLHDGQVTTAMSSSLGDDTLTSVCGEDSKAENQLVKESDKPKGETKPSSMSLNSMEENEMTNINTNTNVPVQNSISKEESTAISNHSTIQVIVTEFVQTGMLNSNVVQPQTVNSSSISKVEIKDTTAGECESSSLVATDSVAKMNTQEQSKVTTFEVPVSTDSAKKGNDHSGPSTFLSQHSKALPTEFTIPAIYITDVDSTFGHVDSTDKTVCKCAINKSDIDQIRTEANAVTSNVINSNTVSQTSKLVHSDRTNTTNKTTAILESEGLCDEKFDLSLRSQTSEVSKPDQLPLSQENLIQGAESSSDCSTENVATGFIRLSEVTTQCPNADKSTNESDLTETSRLPTTDLNLKIDSEYFIKQLKSAALDLEISNQSSTGATLNATTHINSKDNVKYEEEENSAVKVSIPLKNTDHQDNSTAANSEPATRTNQKTTLPSTKTETSEIGLAICLEEANRDAYQGDKLSLKTQPESSLQSVSNSPLKTPLETYSPRLTRKSVPADLPKPAGNEDITPTATEKDKENQFKVPQVIRKIRPEVFDASGHLKLWCQFFNIVSDSTIRWYKDEVEIAEIKRSAGDETQVCLAIIRMSKRDCGVYRCTITNDYGKDSTEYLLSAEFLSNMFLREELQEVGEEIEMTPLIFSKGLADAGCWGSKFYGCVTTEEAQVGMGCEHKTRRLKVIYGLDPVFESGSSCFMKVRSPIAYESREETVLAERNLQITKQECRIQNMAREYFKIFAAETRAIESFGAVLEVIPLYFLYWPGSSVPYATVEAELKGVYMRYCGLDRTRSLVLNEKLEVGQKCSSLQHWIHQWTNGNVLFSRLEGVDTILTNIGIAIRSKGYQGFPCEANPKVFEQFHIQHQCNYFCGLLNLKPLKAPETLQSPNRSKGTSSPLLQRRTAPSSSSPQTSRKATKSPKVSRKLNPQNST</sequence>
<evidence type="ECO:0000256" key="3">
    <source>
        <dbReference type="ARBA" id="ARBA00022527"/>
    </source>
</evidence>
<evidence type="ECO:0000256" key="2">
    <source>
        <dbReference type="ARBA" id="ARBA00012513"/>
    </source>
</evidence>
<feature type="domain" description="Alpha-type protein kinase" evidence="13">
    <location>
        <begin position="1288"/>
        <end position="1519"/>
    </location>
</feature>
<evidence type="ECO:0000256" key="1">
    <source>
        <dbReference type="ARBA" id="ARBA00008651"/>
    </source>
</evidence>
<dbReference type="GO" id="GO:0005524">
    <property type="term" value="F:ATP binding"/>
    <property type="evidence" value="ECO:0007669"/>
    <property type="project" value="InterPro"/>
</dbReference>
<dbReference type="SMART" id="SM00811">
    <property type="entry name" value="Alpha_kinase"/>
    <property type="match status" value="1"/>
</dbReference>
<evidence type="ECO:0000256" key="6">
    <source>
        <dbReference type="ARBA" id="ARBA00022777"/>
    </source>
</evidence>
<name>A0AAW2AFM6_CULAL</name>
<feature type="region of interest" description="Disordered" evidence="11">
    <location>
        <begin position="1522"/>
        <end position="1572"/>
    </location>
</feature>
<keyword evidence="4" id="KW-0808">Transferase</keyword>
<feature type="compositionally biased region" description="Polar residues" evidence="11">
    <location>
        <begin position="1062"/>
        <end position="1084"/>
    </location>
</feature>
<feature type="compositionally biased region" description="Polar residues" evidence="11">
    <location>
        <begin position="1111"/>
        <end position="1127"/>
    </location>
</feature>
<accession>A0AAW2AFM6</accession>
<feature type="compositionally biased region" description="Basic and acidic residues" evidence="11">
    <location>
        <begin position="670"/>
        <end position="689"/>
    </location>
</feature>
<dbReference type="GO" id="GO:0004674">
    <property type="term" value="F:protein serine/threonine kinase activity"/>
    <property type="evidence" value="ECO:0007669"/>
    <property type="project" value="UniProtKB-KW"/>
</dbReference>
<dbReference type="Gene3D" id="2.60.40.10">
    <property type="entry name" value="Immunoglobulins"/>
    <property type="match status" value="2"/>
</dbReference>
<organism evidence="14 15">
    <name type="scientific">Culter alburnus</name>
    <name type="common">Topmouth culter</name>
    <dbReference type="NCBI Taxonomy" id="194366"/>
    <lineage>
        <taxon>Eukaryota</taxon>
        <taxon>Metazoa</taxon>
        <taxon>Chordata</taxon>
        <taxon>Craniata</taxon>
        <taxon>Vertebrata</taxon>
        <taxon>Euteleostomi</taxon>
        <taxon>Actinopterygii</taxon>
        <taxon>Neopterygii</taxon>
        <taxon>Teleostei</taxon>
        <taxon>Ostariophysi</taxon>
        <taxon>Cypriniformes</taxon>
        <taxon>Xenocyprididae</taxon>
        <taxon>Xenocypridinae</taxon>
        <taxon>Culter</taxon>
    </lineage>
</organism>
<evidence type="ECO:0000256" key="8">
    <source>
        <dbReference type="ARBA" id="ARBA00023319"/>
    </source>
</evidence>
<feature type="compositionally biased region" description="Basic and acidic residues" evidence="11">
    <location>
        <begin position="418"/>
        <end position="434"/>
    </location>
</feature>
<feature type="region of interest" description="Disordered" evidence="11">
    <location>
        <begin position="1111"/>
        <end position="1167"/>
    </location>
</feature>
<dbReference type="InterPro" id="IPR007110">
    <property type="entry name" value="Ig-like_dom"/>
</dbReference>
<evidence type="ECO:0000256" key="7">
    <source>
        <dbReference type="ARBA" id="ARBA00023157"/>
    </source>
</evidence>
<proteinExistence type="inferred from homology"/>
<evidence type="ECO:0000313" key="14">
    <source>
        <dbReference type="EMBL" id="KAK9971633.1"/>
    </source>
</evidence>
<feature type="compositionally biased region" description="Polar residues" evidence="11">
    <location>
        <begin position="611"/>
        <end position="639"/>
    </location>
</feature>
<feature type="region of interest" description="Disordered" evidence="11">
    <location>
        <begin position="541"/>
        <end position="566"/>
    </location>
</feature>
<dbReference type="Gene3D" id="3.20.200.10">
    <property type="entry name" value="MHCK/EF2 kinase"/>
    <property type="match status" value="1"/>
</dbReference>
<dbReference type="InterPro" id="IPR036179">
    <property type="entry name" value="Ig-like_dom_sf"/>
</dbReference>
<dbReference type="InterPro" id="IPR004166">
    <property type="entry name" value="a-kinase_dom"/>
</dbReference>
<dbReference type="GO" id="GO:0005634">
    <property type="term" value="C:nucleus"/>
    <property type="evidence" value="ECO:0007669"/>
    <property type="project" value="TreeGrafter"/>
</dbReference>
<feature type="domain" description="Ig-like" evidence="12">
    <location>
        <begin position="1172"/>
        <end position="1259"/>
    </location>
</feature>
<feature type="region of interest" description="Disordered" evidence="11">
    <location>
        <begin position="125"/>
        <end position="164"/>
    </location>
</feature>
<protein>
    <recommendedName>
        <fullName evidence="2">non-specific serine/threonine protein kinase</fullName>
        <ecNumber evidence="2">2.7.11.1</ecNumber>
    </recommendedName>
</protein>
<dbReference type="GO" id="GO:0055013">
    <property type="term" value="P:cardiac muscle cell development"/>
    <property type="evidence" value="ECO:0007669"/>
    <property type="project" value="TreeGrafter"/>
</dbReference>
<keyword evidence="6" id="KW-0418">Kinase</keyword>